<dbReference type="InterPro" id="IPR006680">
    <property type="entry name" value="Amidohydro-rel"/>
</dbReference>
<dbReference type="PIRSF" id="PIRSF001238">
    <property type="entry name" value="IadA"/>
    <property type="match status" value="1"/>
</dbReference>
<evidence type="ECO:0000259" key="2">
    <source>
        <dbReference type="Pfam" id="PF01979"/>
    </source>
</evidence>
<evidence type="ECO:0000313" key="4">
    <source>
        <dbReference type="Proteomes" id="UP000624419"/>
    </source>
</evidence>
<dbReference type="EMBL" id="JABBXD010000001">
    <property type="protein sequence ID" value="MBD3584294.1"/>
    <property type="molecule type" value="Genomic_DNA"/>
</dbReference>
<dbReference type="Gene3D" id="3.20.20.140">
    <property type="entry name" value="Metal-dependent hydrolases"/>
    <property type="match status" value="1"/>
</dbReference>
<dbReference type="InterPro" id="IPR050378">
    <property type="entry name" value="Metallo-dep_Hydrolases_sf"/>
</dbReference>
<dbReference type="PANTHER" id="PTHR11647">
    <property type="entry name" value="HYDRANTOINASE/DIHYDROPYRIMIDINASE FAMILY MEMBER"/>
    <property type="match status" value="1"/>
</dbReference>
<dbReference type="SUPFAM" id="SSF51338">
    <property type="entry name" value="Composite domain of metallo-dependent hydrolases"/>
    <property type="match status" value="1"/>
</dbReference>
<evidence type="ECO:0000256" key="1">
    <source>
        <dbReference type="PIRNR" id="PIRNR001238"/>
    </source>
</evidence>
<dbReference type="EC" id="3.4.19.-" evidence="1"/>
<dbReference type="NCBIfam" id="TIGR01975">
    <property type="entry name" value="isoAsp_dipep"/>
    <property type="match status" value="1"/>
</dbReference>
<comment type="PTM">
    <text evidence="1">Carboxylation allows a single lysine to coordinate two zinc ions.</text>
</comment>
<comment type="subcellular location">
    <subcellularLocation>
        <location evidence="1">Cytoplasm</location>
    </subcellularLocation>
</comment>
<evidence type="ECO:0000313" key="3">
    <source>
        <dbReference type="EMBL" id="MBD3584294.1"/>
    </source>
</evidence>
<dbReference type="Proteomes" id="UP000624419">
    <property type="component" value="Unassembled WGS sequence"/>
</dbReference>
<dbReference type="GO" id="GO:0008798">
    <property type="term" value="F:beta-aspartyl-peptidase activity"/>
    <property type="evidence" value="ECO:0007669"/>
    <property type="project" value="UniProtKB-EC"/>
</dbReference>
<dbReference type="Pfam" id="PF01979">
    <property type="entry name" value="Amidohydro_1"/>
    <property type="match status" value="1"/>
</dbReference>
<keyword evidence="1" id="KW-0862">Zinc</keyword>
<proteinExistence type="inferred from homology"/>
<dbReference type="PANTHER" id="PTHR11647:SF1">
    <property type="entry name" value="COLLAPSIN RESPONSE MEDIATOR PROTEIN"/>
    <property type="match status" value="1"/>
</dbReference>
<keyword evidence="1 3" id="KW-0378">Hydrolase</keyword>
<protein>
    <recommendedName>
        <fullName evidence="1">Isoaspartyl dipeptidase</fullName>
        <ecNumber evidence="1">3.4.19.-</ecNumber>
    </recommendedName>
</protein>
<dbReference type="InterPro" id="IPR032466">
    <property type="entry name" value="Metal_Hydrolase"/>
</dbReference>
<dbReference type="SUPFAM" id="SSF51556">
    <property type="entry name" value="Metallo-dependent hydrolases"/>
    <property type="match status" value="1"/>
</dbReference>
<dbReference type="RefSeq" id="WP_191021766.1">
    <property type="nucleotide sequence ID" value="NZ_JABBXD010000001.1"/>
</dbReference>
<dbReference type="InterPro" id="IPR011059">
    <property type="entry name" value="Metal-dep_hydrolase_composite"/>
</dbReference>
<feature type="domain" description="Amidohydrolase-related" evidence="2">
    <location>
        <begin position="52"/>
        <end position="373"/>
    </location>
</feature>
<name>A0ABR8LDB1_9ALTE</name>
<comment type="function">
    <text evidence="1">Catalyzes the hydrolytic cleavage of a subset of L-isoaspartyl (L-beta-aspartyl) dipeptides. Used to degrade proteins damaged by L-isoaspartyl residues formation.</text>
</comment>
<comment type="caution">
    <text evidence="3">The sequence shown here is derived from an EMBL/GenBank/DDBJ whole genome shotgun (WGS) entry which is preliminary data.</text>
</comment>
<accession>A0ABR8LDB1</accession>
<comment type="similarity">
    <text evidence="1">Belongs to the peptidase M38 family.</text>
</comment>
<comment type="cofactor">
    <cofactor evidence="1">
        <name>Zn(2+)</name>
        <dbReference type="ChEBI" id="CHEBI:29105"/>
    </cofactor>
    <text evidence="1">Binds 2 Zn(2+) ions per subunit.</text>
</comment>
<dbReference type="Gene3D" id="2.30.40.10">
    <property type="entry name" value="Urease, subunit C, domain 1"/>
    <property type="match status" value="1"/>
</dbReference>
<sequence length="396" mass="42147">MLTLIKNAHVYSPEPLGQCDVLIAGTKIVAIEKDLMLETSVSVRHLDGTGCIITPGFVDSLVHICGGGGEDGFASRTPEMQLSDATLAGITTVVGALGTDAVGRTHTNLVAKAKGLKEEGLNAFCYTGSYHFPTPTLSQSVEHDIMFIEEMIGVGEVAISDHRSSQPDAEQLATLASHARVAGMLSKKRAPVSIHVGPADTHLSLLHQVADNFDVPLNRFYPTHINRNKALLDAGIRFATAGGTIDFTTSTTEYDLAHGEYSAARALAYSLRAGVMASRLTMSSDGHASLPVFDEQNNLIGLEVGHESSLFTAFTEAVQQHNVPLEQALMAITSNPADVLGIQKGRLVENADADLLLLDADSLQLKHVFCNGQHMVSDGKPLVLGRFEKAAIAVSE</sequence>
<reference evidence="3 4" key="1">
    <citation type="submission" date="2020-04" db="EMBL/GenBank/DDBJ databases">
        <title>Salinimonas sp. HHU 13199.</title>
        <authorList>
            <person name="Cui X."/>
            <person name="Zhang D."/>
        </authorList>
    </citation>
    <scope>NUCLEOTIDE SEQUENCE [LARGE SCALE GENOMIC DNA]</scope>
    <source>
        <strain evidence="3 4">HHU 13199</strain>
    </source>
</reference>
<gene>
    <name evidence="3" type="ORF">HHX48_00925</name>
</gene>
<keyword evidence="4" id="KW-1185">Reference proteome</keyword>
<organism evidence="3 4">
    <name type="scientific">Salinimonas profundi</name>
    <dbReference type="NCBI Taxonomy" id="2729140"/>
    <lineage>
        <taxon>Bacteria</taxon>
        <taxon>Pseudomonadati</taxon>
        <taxon>Pseudomonadota</taxon>
        <taxon>Gammaproteobacteria</taxon>
        <taxon>Alteromonadales</taxon>
        <taxon>Alteromonadaceae</taxon>
        <taxon>Alteromonas/Salinimonas group</taxon>
        <taxon>Salinimonas</taxon>
    </lineage>
</organism>
<keyword evidence="1" id="KW-0482">Metalloprotease</keyword>
<keyword evidence="1" id="KW-0645">Protease</keyword>
<dbReference type="InterPro" id="IPR010229">
    <property type="entry name" value="Pept_M38_dipep"/>
</dbReference>
<keyword evidence="1" id="KW-0479">Metal-binding</keyword>